<evidence type="ECO:0000259" key="3">
    <source>
        <dbReference type="Pfam" id="PF21789"/>
    </source>
</evidence>
<evidence type="ECO:0000259" key="2">
    <source>
        <dbReference type="Pfam" id="PF21788"/>
    </source>
</evidence>
<reference evidence="5" key="1">
    <citation type="journal article" date="2015" name="Proc. Natl. Acad. Sci. U.S.A.">
        <title>Genome sequence of the Asian Tiger mosquito, Aedes albopictus, reveals insights into its biology, genetics, and evolution.</title>
        <authorList>
            <person name="Chen X.G."/>
            <person name="Jiang X."/>
            <person name="Gu J."/>
            <person name="Xu M."/>
            <person name="Wu Y."/>
            <person name="Deng Y."/>
            <person name="Zhang C."/>
            <person name="Bonizzoni M."/>
            <person name="Dermauw W."/>
            <person name="Vontas J."/>
            <person name="Armbruster P."/>
            <person name="Huang X."/>
            <person name="Yang Y."/>
            <person name="Zhang H."/>
            <person name="He W."/>
            <person name="Peng H."/>
            <person name="Liu Y."/>
            <person name="Wu K."/>
            <person name="Chen J."/>
            <person name="Lirakis M."/>
            <person name="Topalis P."/>
            <person name="Van Leeuwen T."/>
            <person name="Hall A.B."/>
            <person name="Jiang X."/>
            <person name="Thorpe C."/>
            <person name="Mueller R.L."/>
            <person name="Sun C."/>
            <person name="Waterhouse R.M."/>
            <person name="Yan G."/>
            <person name="Tu Z.J."/>
            <person name="Fang X."/>
            <person name="James A.A."/>
        </authorList>
    </citation>
    <scope>NUCLEOTIDE SEQUENCE [LARGE SCALE GENOMIC DNA]</scope>
    <source>
        <strain evidence="5">Foshan</strain>
    </source>
</reference>
<evidence type="ECO:0000256" key="1">
    <source>
        <dbReference type="SAM" id="MobiDB-lite"/>
    </source>
</evidence>
<sequence>MNFIIDSVRAVRRCGLYPVVVKMDQCSTNTKMAREAGATPDNPVINIDDEEIALMYDSPHLTKSARNSIFKYNASFNGAIASYSHIVKLYEVDVASPLRLAPKLVQKCIDLPPFAAMNVPLAVRTLSESCSIAMRYYVNTGELPVEALATANFIELHDKLFDVFNSKEKYSSSVGKVNYVYIFYMFLLIQYHDFIFKPYRTPITSNSFHIEFLNHMLKVLQKMFYTTNNCIEHKKAKKESLNLRAMQRRPPYIKGFIGNIEALKWLWSKLKSEFGCDYLCINPLCQDCLENFFAKIRRRCGFNDAPNAFQFGCAFKYAMISVAHQNFDDGTNCQKDNAKLFLSEKEIDKASVTAKVPKAHIYTFEQFHPDETVEVLKKELNALVYIIGAAVRKLPHKKCRSKLVVENEKEYMENEDYGFCKLKASLSKRKVTIPNNTLYNIGLLAFCAYKTKFRKYLYENRRFVKKRLRMYVDFNSYDHAACKSCFDKLLDAIFNTLIQSFLRDIRLQNKIASNNKRRRKKRNREAFRMNLPDNR</sequence>
<reference evidence="4" key="2">
    <citation type="submission" date="2025-05" db="UniProtKB">
        <authorList>
            <consortium name="EnsemblMetazoa"/>
        </authorList>
    </citation>
    <scope>IDENTIFICATION</scope>
    <source>
        <strain evidence="4">Foshan</strain>
    </source>
</reference>
<proteinExistence type="predicted"/>
<dbReference type="GeneID" id="134284955"/>
<dbReference type="RefSeq" id="XP_062700584.1">
    <property type="nucleotide sequence ID" value="XM_062844600.1"/>
</dbReference>
<dbReference type="InterPro" id="IPR048366">
    <property type="entry name" value="TNP-like_GBD"/>
</dbReference>
<protein>
    <recommendedName>
        <fullName evidence="6">Transposase</fullName>
    </recommendedName>
</protein>
<dbReference type="PANTHER" id="PTHR47577">
    <property type="entry name" value="THAP DOMAIN-CONTAINING PROTEIN 6"/>
    <property type="match status" value="1"/>
</dbReference>
<dbReference type="InterPro" id="IPR048367">
    <property type="entry name" value="TNP-like_RNaseH_C"/>
</dbReference>
<dbReference type="Pfam" id="PF21788">
    <property type="entry name" value="TNP-like_GBD"/>
    <property type="match status" value="1"/>
</dbReference>
<evidence type="ECO:0008006" key="6">
    <source>
        <dbReference type="Google" id="ProtNLM"/>
    </source>
</evidence>
<accession>A0ABM1YB73</accession>
<organism evidence="4 5">
    <name type="scientific">Aedes albopictus</name>
    <name type="common">Asian tiger mosquito</name>
    <name type="synonym">Stegomyia albopicta</name>
    <dbReference type="NCBI Taxonomy" id="7160"/>
    <lineage>
        <taxon>Eukaryota</taxon>
        <taxon>Metazoa</taxon>
        <taxon>Ecdysozoa</taxon>
        <taxon>Arthropoda</taxon>
        <taxon>Hexapoda</taxon>
        <taxon>Insecta</taxon>
        <taxon>Pterygota</taxon>
        <taxon>Neoptera</taxon>
        <taxon>Endopterygota</taxon>
        <taxon>Diptera</taxon>
        <taxon>Nematocera</taxon>
        <taxon>Culicoidea</taxon>
        <taxon>Culicidae</taxon>
        <taxon>Culicinae</taxon>
        <taxon>Aedini</taxon>
        <taxon>Aedes</taxon>
        <taxon>Stegomyia</taxon>
    </lineage>
</organism>
<keyword evidence="5" id="KW-1185">Reference proteome</keyword>
<evidence type="ECO:0000313" key="4">
    <source>
        <dbReference type="EnsemblMetazoa" id="AALFPA23_007541.P10034"/>
    </source>
</evidence>
<dbReference type="EnsemblMetazoa" id="AALFPA23_007541.R10034">
    <property type="protein sequence ID" value="AALFPA23_007541.P10034"/>
    <property type="gene ID" value="AALFPA23_007541"/>
</dbReference>
<feature type="region of interest" description="Disordered" evidence="1">
    <location>
        <begin position="515"/>
        <end position="535"/>
    </location>
</feature>
<feature type="domain" description="Transposable element P transposase-like GTP-binding insertion" evidence="2">
    <location>
        <begin position="60"/>
        <end position="173"/>
    </location>
</feature>
<feature type="domain" description="Transposable element P transposase-like RNase H C-terminal" evidence="3">
    <location>
        <begin position="286"/>
        <end position="316"/>
    </location>
</feature>
<evidence type="ECO:0000313" key="5">
    <source>
        <dbReference type="Proteomes" id="UP000069940"/>
    </source>
</evidence>
<dbReference type="PANTHER" id="PTHR47577:SF2">
    <property type="entry name" value="THAP DOMAIN CONTAINING 9"/>
    <property type="match status" value="1"/>
</dbReference>
<dbReference type="Proteomes" id="UP000069940">
    <property type="component" value="Unassembled WGS sequence"/>
</dbReference>
<name>A0ABM1YB73_AEDAL</name>
<dbReference type="Pfam" id="PF21789">
    <property type="entry name" value="TNP-like_RNaseH_C"/>
    <property type="match status" value="1"/>
</dbReference>